<accession>A0AAW8T8J8</accession>
<evidence type="ECO:0000313" key="5">
    <source>
        <dbReference type="EMBL" id="MDT2537658.1"/>
    </source>
</evidence>
<dbReference type="RefSeq" id="WP_010746083.1">
    <property type="nucleotide sequence ID" value="NZ_BAAAXM010000053.1"/>
</dbReference>
<dbReference type="PANTHER" id="PTHR47504:SF5">
    <property type="entry name" value="RIGHT ORIGIN-BINDING PROTEIN"/>
    <property type="match status" value="1"/>
</dbReference>
<sequence length="303" mass="35086">MHAWEAIQQSVDYIEENIKEELSIEELANVSYLSMYYFQKLFSRLVGKTVKEYIKARRVANAKPLLKATNLRIADIALEYGFNSHESFTKAFKEIYCITPEAYRRNNLLLTDFLKPDLSIYYTMVDEDVPLMVDDMVLEINQRVLKETEYYTGVSKKIDSKEMNTVGVNTLIELWDAFLEKKKGIPNLLAEGLSIDYFSTDAIPGKVQYFVGASSDNSPINGFNQLSVEPGKYYVCTFEAESFDYLVEDALYKANNYFFETWLKRHGIGKEDMEPFLIQKYVNVTDEPKIEIWIKPTKELVKG</sequence>
<evidence type="ECO:0000256" key="1">
    <source>
        <dbReference type="ARBA" id="ARBA00023015"/>
    </source>
</evidence>
<proteinExistence type="predicted"/>
<dbReference type="Pfam" id="PF06445">
    <property type="entry name" value="GyrI-like"/>
    <property type="match status" value="1"/>
</dbReference>
<dbReference type="InterPro" id="IPR029442">
    <property type="entry name" value="GyrI-like"/>
</dbReference>
<keyword evidence="2" id="KW-0238">DNA-binding</keyword>
<dbReference type="Gene3D" id="3.20.80.10">
    <property type="entry name" value="Regulatory factor, effector binding domain"/>
    <property type="match status" value="1"/>
</dbReference>
<protein>
    <submittedName>
        <fullName evidence="6">Helix-turn-helix domain-containing protein</fullName>
    </submittedName>
</protein>
<dbReference type="PANTHER" id="PTHR47504">
    <property type="entry name" value="RIGHT ORIGIN-BINDING PROTEIN"/>
    <property type="match status" value="1"/>
</dbReference>
<keyword evidence="3" id="KW-0804">Transcription</keyword>
<dbReference type="PROSITE" id="PS01124">
    <property type="entry name" value="HTH_ARAC_FAMILY_2"/>
    <property type="match status" value="1"/>
</dbReference>
<evidence type="ECO:0000256" key="3">
    <source>
        <dbReference type="ARBA" id="ARBA00023163"/>
    </source>
</evidence>
<dbReference type="InterPro" id="IPR018060">
    <property type="entry name" value="HTH_AraC"/>
</dbReference>
<dbReference type="Proteomes" id="UP001254770">
    <property type="component" value="Unassembled WGS sequence"/>
</dbReference>
<dbReference type="AlphaFoldDB" id="A0AAW8T8J8"/>
<evidence type="ECO:0000256" key="2">
    <source>
        <dbReference type="ARBA" id="ARBA00023125"/>
    </source>
</evidence>
<evidence type="ECO:0000313" key="6">
    <source>
        <dbReference type="EMBL" id="MDT2543060.1"/>
    </source>
</evidence>
<dbReference type="Pfam" id="PF12833">
    <property type="entry name" value="HTH_18"/>
    <property type="match status" value="1"/>
</dbReference>
<dbReference type="EMBL" id="JARPXL010000001">
    <property type="protein sequence ID" value="MDT2543060.1"/>
    <property type="molecule type" value="Genomic_DNA"/>
</dbReference>
<comment type="caution">
    <text evidence="6">The sequence shown here is derived from an EMBL/GenBank/DDBJ whole genome shotgun (WGS) entry which is preliminary data.</text>
</comment>
<dbReference type="InterPro" id="IPR050959">
    <property type="entry name" value="MarA-like"/>
</dbReference>
<dbReference type="GO" id="GO:0003700">
    <property type="term" value="F:DNA-binding transcription factor activity"/>
    <property type="evidence" value="ECO:0007669"/>
    <property type="project" value="InterPro"/>
</dbReference>
<dbReference type="InterPro" id="IPR009057">
    <property type="entry name" value="Homeodomain-like_sf"/>
</dbReference>
<keyword evidence="1" id="KW-0805">Transcription regulation</keyword>
<evidence type="ECO:0000313" key="7">
    <source>
        <dbReference type="Proteomes" id="UP001254770"/>
    </source>
</evidence>
<dbReference type="GO" id="GO:0043565">
    <property type="term" value="F:sequence-specific DNA binding"/>
    <property type="evidence" value="ECO:0007669"/>
    <property type="project" value="InterPro"/>
</dbReference>
<gene>
    <name evidence="6" type="ORF">P7D69_01700</name>
    <name evidence="5" type="ORF">P7D78_05955</name>
</gene>
<dbReference type="Gene3D" id="1.10.10.60">
    <property type="entry name" value="Homeodomain-like"/>
    <property type="match status" value="2"/>
</dbReference>
<dbReference type="PRINTS" id="PR00032">
    <property type="entry name" value="HTHARAC"/>
</dbReference>
<dbReference type="InterPro" id="IPR020449">
    <property type="entry name" value="Tscrpt_reg_AraC-type_HTH"/>
</dbReference>
<dbReference type="InterPro" id="IPR011256">
    <property type="entry name" value="Reg_factor_effector_dom_sf"/>
</dbReference>
<dbReference type="Proteomes" id="UP001249240">
    <property type="component" value="Unassembled WGS sequence"/>
</dbReference>
<feature type="domain" description="HTH araC/xylS-type" evidence="4">
    <location>
        <begin position="8"/>
        <end position="106"/>
    </location>
</feature>
<dbReference type="SUPFAM" id="SSF46689">
    <property type="entry name" value="Homeodomain-like"/>
    <property type="match status" value="2"/>
</dbReference>
<dbReference type="SMART" id="SM00342">
    <property type="entry name" value="HTH_ARAC"/>
    <property type="match status" value="1"/>
</dbReference>
<reference evidence="6" key="1">
    <citation type="submission" date="2023-03" db="EMBL/GenBank/DDBJ databases">
        <authorList>
            <person name="Shen W."/>
            <person name="Cai J."/>
        </authorList>
    </citation>
    <scope>NUCLEOTIDE SEQUENCE</scope>
    <source>
        <strain evidence="5">B646-2</strain>
        <strain evidence="6">Y15</strain>
    </source>
</reference>
<evidence type="ECO:0000259" key="4">
    <source>
        <dbReference type="PROSITE" id="PS01124"/>
    </source>
</evidence>
<name>A0AAW8T8J8_9ENTE</name>
<organism evidence="6 7">
    <name type="scientific">Enterococcus raffinosus</name>
    <dbReference type="NCBI Taxonomy" id="71452"/>
    <lineage>
        <taxon>Bacteria</taxon>
        <taxon>Bacillati</taxon>
        <taxon>Bacillota</taxon>
        <taxon>Bacilli</taxon>
        <taxon>Lactobacillales</taxon>
        <taxon>Enterococcaceae</taxon>
        <taxon>Enterococcus</taxon>
    </lineage>
</organism>
<dbReference type="EMBL" id="JARPXM010000004">
    <property type="protein sequence ID" value="MDT2537658.1"/>
    <property type="molecule type" value="Genomic_DNA"/>
</dbReference>